<dbReference type="AlphaFoldDB" id="A0A258HK89"/>
<organism evidence="2 3">
    <name type="scientific">Brevundimonas subvibrioides</name>
    <dbReference type="NCBI Taxonomy" id="74313"/>
    <lineage>
        <taxon>Bacteria</taxon>
        <taxon>Pseudomonadati</taxon>
        <taxon>Pseudomonadota</taxon>
        <taxon>Alphaproteobacteria</taxon>
        <taxon>Caulobacterales</taxon>
        <taxon>Caulobacteraceae</taxon>
        <taxon>Brevundimonas</taxon>
    </lineage>
</organism>
<evidence type="ECO:0000313" key="2">
    <source>
        <dbReference type="EMBL" id="OYX56728.1"/>
    </source>
</evidence>
<evidence type="ECO:0000256" key="1">
    <source>
        <dbReference type="SAM" id="SignalP"/>
    </source>
</evidence>
<dbReference type="InterPro" id="IPR046525">
    <property type="entry name" value="DUF6702"/>
</dbReference>
<keyword evidence="1" id="KW-0732">Signal</keyword>
<accession>A0A258HK89</accession>
<feature type="signal peptide" evidence="1">
    <location>
        <begin position="1"/>
        <end position="20"/>
    </location>
</feature>
<gene>
    <name evidence="2" type="ORF">B7Y86_08115</name>
</gene>
<feature type="chain" id="PRO_5012966030" evidence="1">
    <location>
        <begin position="21"/>
        <end position="168"/>
    </location>
</feature>
<comment type="caution">
    <text evidence="2">The sequence shown here is derived from an EMBL/GenBank/DDBJ whole genome shotgun (WGS) entry which is preliminary data.</text>
</comment>
<reference evidence="2 3" key="1">
    <citation type="submission" date="2017-03" db="EMBL/GenBank/DDBJ databases">
        <title>Lifting the veil on microbial sulfur biogeochemistry in mining wastewaters.</title>
        <authorList>
            <person name="Kantor R.S."/>
            <person name="Colenbrander Nelson T."/>
            <person name="Marshall S."/>
            <person name="Bennett D."/>
            <person name="Apte S."/>
            <person name="Camacho D."/>
            <person name="Thomas B.C."/>
            <person name="Warren L.A."/>
            <person name="Banfield J.F."/>
        </authorList>
    </citation>
    <scope>NUCLEOTIDE SEQUENCE [LARGE SCALE GENOMIC DNA]</scope>
    <source>
        <strain evidence="2">32-68-21</strain>
    </source>
</reference>
<dbReference type="Proteomes" id="UP000216147">
    <property type="component" value="Unassembled WGS sequence"/>
</dbReference>
<proteinExistence type="predicted"/>
<protein>
    <submittedName>
        <fullName evidence="2">Uncharacterized protein</fullName>
    </submittedName>
</protein>
<dbReference type="EMBL" id="NCEQ01000007">
    <property type="protein sequence ID" value="OYX56728.1"/>
    <property type="molecule type" value="Genomic_DNA"/>
</dbReference>
<dbReference type="Pfam" id="PF20420">
    <property type="entry name" value="DUF6702"/>
    <property type="match status" value="1"/>
</dbReference>
<sequence>MKRVLLVTALVGALASPALAHRGHSGLTVVEIDPASGAVSVVHRFSAHDVEPALVSIAPEAQPSLDDPRAVADLETHLRQRFRLDIDGAAIPVTHAATDLAGDNVRVAFTGETTDRDIAAVTIDLDFFPGVHDDQEQQVNVRINGVTRTVVFRPGSAAQTVMFAAGGA</sequence>
<name>A0A258HK89_9CAUL</name>
<evidence type="ECO:0000313" key="3">
    <source>
        <dbReference type="Proteomes" id="UP000216147"/>
    </source>
</evidence>